<dbReference type="GO" id="GO:0042619">
    <property type="term" value="P:poly-hydroxybutyrate biosynthetic process"/>
    <property type="evidence" value="ECO:0007669"/>
    <property type="project" value="UniProtKB-KW"/>
</dbReference>
<dbReference type="InterPro" id="IPR000073">
    <property type="entry name" value="AB_hydrolase_1"/>
</dbReference>
<keyword evidence="5" id="KW-0012">Acyltransferase</keyword>
<sequence length="354" mass="40798">MFGFTTSLENCFKEFSDYSQKLNEGLETLSSLDNVDLATAEKEVVYTDGKLKLYRYKSLVKKVCSVPVLITYALVNRNTMLDLQENRSLIRNLLHQGMDLYLIDWGYPERSDRYLTMEDHIDGYMNDCVDFMRKQHQLEKINLLGVCQGGTFSCIYTSLYPEKINTLVATVTPVDFDHEKSLLNVWCQGIDADLMVDTMGNVPGDMMNLGFQMLKPFSLNFQKYVDMVDIMKDKEKLEDFIRMETWIFDSPDQAGETFRKFLKDLYQKNLLIKGELRMGSRRVDLKKIDMPLLMIYAEKDHLVPPEAVLPLYEAVSSKDKEKLSFPVGHIGLYVSGKTQKVLAPSIATWINNRS</sequence>
<dbReference type="Proteomes" id="UP000218113">
    <property type="component" value="Unassembled WGS sequence"/>
</dbReference>
<reference evidence="9" key="1">
    <citation type="submission" date="2017-08" db="EMBL/GenBank/DDBJ databases">
        <title>A dynamic microbial community with high functional redundancy inhabits the cold, oxic subseafloor aquifer.</title>
        <authorList>
            <person name="Tully B.J."/>
            <person name="Wheat C.G."/>
            <person name="Glazer B.T."/>
            <person name="Huber J.A."/>
        </authorList>
    </citation>
    <scope>NUCLEOTIDE SEQUENCE [LARGE SCALE GENOMIC DNA]</scope>
</reference>
<dbReference type="InterPro" id="IPR029058">
    <property type="entry name" value="AB_hydrolase_fold"/>
</dbReference>
<dbReference type="NCBIfam" id="TIGR01836">
    <property type="entry name" value="PHA_synth_III_C"/>
    <property type="match status" value="1"/>
</dbReference>
<proteinExistence type="predicted"/>
<dbReference type="InterPro" id="IPR051321">
    <property type="entry name" value="PHA/PHB_synthase"/>
</dbReference>
<dbReference type="Gene3D" id="3.40.50.1820">
    <property type="entry name" value="alpha/beta hydrolase"/>
    <property type="match status" value="1"/>
</dbReference>
<keyword evidence="4" id="KW-0583">PHB biosynthesis</keyword>
<evidence type="ECO:0000256" key="2">
    <source>
        <dbReference type="ARBA" id="ARBA00019065"/>
    </source>
</evidence>
<name>A0A2A4T9I3_9DELT</name>
<evidence type="ECO:0000313" key="9">
    <source>
        <dbReference type="Proteomes" id="UP000218113"/>
    </source>
</evidence>
<dbReference type="Pfam" id="PF00561">
    <property type="entry name" value="Abhydrolase_1"/>
    <property type="match status" value="1"/>
</dbReference>
<evidence type="ECO:0000256" key="5">
    <source>
        <dbReference type="ARBA" id="ARBA00023315"/>
    </source>
</evidence>
<protein>
    <recommendedName>
        <fullName evidence="2">Poly(3-hydroxyalkanoate) polymerase subunit PhaC</fullName>
    </recommendedName>
    <alternativeName>
        <fullName evidence="6">PHB synthase subunit PhaC</fullName>
    </alternativeName>
</protein>
<evidence type="ECO:0000313" key="8">
    <source>
        <dbReference type="EMBL" id="PCI29795.1"/>
    </source>
</evidence>
<evidence type="ECO:0000259" key="7">
    <source>
        <dbReference type="Pfam" id="PF00561"/>
    </source>
</evidence>
<accession>A0A2A4T9I3</accession>
<evidence type="ECO:0000256" key="6">
    <source>
        <dbReference type="ARBA" id="ARBA00033356"/>
    </source>
</evidence>
<keyword evidence="3" id="KW-0808">Transferase</keyword>
<dbReference type="InterPro" id="IPR010125">
    <property type="entry name" value="PHA_synth_III_C"/>
</dbReference>
<evidence type="ECO:0000256" key="3">
    <source>
        <dbReference type="ARBA" id="ARBA00022679"/>
    </source>
</evidence>
<feature type="domain" description="AB hydrolase-1" evidence="7">
    <location>
        <begin position="80"/>
        <end position="333"/>
    </location>
</feature>
<dbReference type="AlphaFoldDB" id="A0A2A4T9I3"/>
<organism evidence="8 9">
    <name type="scientific">SAR324 cluster bacterium</name>
    <dbReference type="NCBI Taxonomy" id="2024889"/>
    <lineage>
        <taxon>Bacteria</taxon>
        <taxon>Deltaproteobacteria</taxon>
        <taxon>SAR324 cluster</taxon>
    </lineage>
</organism>
<dbReference type="SUPFAM" id="SSF53474">
    <property type="entry name" value="alpha/beta-Hydrolases"/>
    <property type="match status" value="1"/>
</dbReference>
<dbReference type="EMBL" id="NVSR01000010">
    <property type="protein sequence ID" value="PCI29795.1"/>
    <property type="molecule type" value="Genomic_DNA"/>
</dbReference>
<dbReference type="PANTHER" id="PTHR36837:SF2">
    <property type="entry name" value="POLY(3-HYDROXYALKANOATE) POLYMERASE SUBUNIT PHAC"/>
    <property type="match status" value="1"/>
</dbReference>
<dbReference type="UniPathway" id="UPA00917"/>
<evidence type="ECO:0000256" key="4">
    <source>
        <dbReference type="ARBA" id="ARBA00022752"/>
    </source>
</evidence>
<dbReference type="PANTHER" id="PTHR36837">
    <property type="entry name" value="POLY(3-HYDROXYALKANOATE) POLYMERASE SUBUNIT PHAC"/>
    <property type="match status" value="1"/>
</dbReference>
<comment type="caution">
    <text evidence="8">The sequence shown here is derived from an EMBL/GenBank/DDBJ whole genome shotgun (WGS) entry which is preliminary data.</text>
</comment>
<dbReference type="GO" id="GO:0016746">
    <property type="term" value="F:acyltransferase activity"/>
    <property type="evidence" value="ECO:0007669"/>
    <property type="project" value="UniProtKB-KW"/>
</dbReference>
<gene>
    <name evidence="8" type="ORF">COB67_03350</name>
</gene>
<comment type="pathway">
    <text evidence="1">Biopolymer metabolism; poly-(R)-3-hydroxybutanoate biosynthesis.</text>
</comment>
<evidence type="ECO:0000256" key="1">
    <source>
        <dbReference type="ARBA" id="ARBA00004683"/>
    </source>
</evidence>